<organism evidence="1 2">
    <name type="scientific">Trichonephila inaurata madagascariensis</name>
    <dbReference type="NCBI Taxonomy" id="2747483"/>
    <lineage>
        <taxon>Eukaryota</taxon>
        <taxon>Metazoa</taxon>
        <taxon>Ecdysozoa</taxon>
        <taxon>Arthropoda</taxon>
        <taxon>Chelicerata</taxon>
        <taxon>Arachnida</taxon>
        <taxon>Araneae</taxon>
        <taxon>Araneomorphae</taxon>
        <taxon>Entelegynae</taxon>
        <taxon>Araneoidea</taxon>
        <taxon>Nephilidae</taxon>
        <taxon>Trichonephila</taxon>
        <taxon>Trichonephila inaurata</taxon>
    </lineage>
</organism>
<gene>
    <name evidence="1" type="ORF">TNIN_305261</name>
</gene>
<dbReference type="AlphaFoldDB" id="A0A8X7CL22"/>
<sequence length="129" mass="14658">MLLLILVLWGAAESLTPDTRTVRQIIRKCVVRRPASAPVALLEDRVRDVNIFKATEKQPEEFLITAVGMEKFLYSEVSIDYSDQEVNSKLTDVTPVMDIGHSVKRQFQTTTTLSYFDGTSYQREEESAI</sequence>
<keyword evidence="2" id="KW-1185">Reference proteome</keyword>
<dbReference type="Proteomes" id="UP000886998">
    <property type="component" value="Unassembled WGS sequence"/>
</dbReference>
<dbReference type="EMBL" id="BMAV01016827">
    <property type="protein sequence ID" value="GFY67942.1"/>
    <property type="molecule type" value="Genomic_DNA"/>
</dbReference>
<reference evidence="1" key="1">
    <citation type="submission" date="2020-08" db="EMBL/GenBank/DDBJ databases">
        <title>Multicomponent nature underlies the extraordinary mechanical properties of spider dragline silk.</title>
        <authorList>
            <person name="Kono N."/>
            <person name="Nakamura H."/>
            <person name="Mori M."/>
            <person name="Yoshida Y."/>
            <person name="Ohtoshi R."/>
            <person name="Malay A.D."/>
            <person name="Moran D.A.P."/>
            <person name="Tomita M."/>
            <person name="Numata K."/>
            <person name="Arakawa K."/>
        </authorList>
    </citation>
    <scope>NUCLEOTIDE SEQUENCE</scope>
</reference>
<comment type="caution">
    <text evidence="1">The sequence shown here is derived from an EMBL/GenBank/DDBJ whole genome shotgun (WGS) entry which is preliminary data.</text>
</comment>
<name>A0A8X7CL22_9ARAC</name>
<protein>
    <submittedName>
        <fullName evidence="1">Uncharacterized protein</fullName>
    </submittedName>
</protein>
<accession>A0A8X7CL22</accession>
<evidence type="ECO:0000313" key="1">
    <source>
        <dbReference type="EMBL" id="GFY67942.1"/>
    </source>
</evidence>
<evidence type="ECO:0000313" key="2">
    <source>
        <dbReference type="Proteomes" id="UP000886998"/>
    </source>
</evidence>
<proteinExistence type="predicted"/>